<dbReference type="AlphaFoldDB" id="A0A3A3ZLZ9"/>
<dbReference type="EMBL" id="QZEZ01000001">
    <property type="protein sequence ID" value="RJK97531.1"/>
    <property type="molecule type" value="Genomic_DNA"/>
</dbReference>
<evidence type="ECO:0000259" key="4">
    <source>
        <dbReference type="SMART" id="SM00822"/>
    </source>
</evidence>
<dbReference type="SMART" id="SM00822">
    <property type="entry name" value="PKS_KR"/>
    <property type="match status" value="1"/>
</dbReference>
<proteinExistence type="inferred from homology"/>
<dbReference type="PRINTS" id="PR00081">
    <property type="entry name" value="GDHRDH"/>
</dbReference>
<dbReference type="RefSeq" id="WP_119948430.1">
    <property type="nucleotide sequence ID" value="NZ_QZEZ01000001.1"/>
</dbReference>
<evidence type="ECO:0000256" key="1">
    <source>
        <dbReference type="ARBA" id="ARBA00006484"/>
    </source>
</evidence>
<keyword evidence="6" id="KW-1185">Reference proteome</keyword>
<comment type="similarity">
    <text evidence="1 3">Belongs to the short-chain dehydrogenases/reductases (SDR) family.</text>
</comment>
<dbReference type="PANTHER" id="PTHR44196">
    <property type="entry name" value="DEHYDROGENASE/REDUCTASE SDR FAMILY MEMBER 7B"/>
    <property type="match status" value="1"/>
</dbReference>
<sequence>MSRLGPYAFAGGTAIVTGAAGGIGEALAEGLARRGSHLVLLDRQGGRLGAVAAGLRARHPGLQVATRVVDLADRAAAVDAARAVAAGHPGTTLVVSNAGVALAGRYDEVSLEDVEWVLDVNLRAAVVLTHALVPVLRRNPGAHLVTVSSVYGLVAPAGQAAYAASKFGLRGLTEALRHELAGEVGVTCVHPGGVATRIAATARVGAGVDPERAAAARAAFARLLTIAPRTAAEAVLRGVERRRPRVLVGASARVPDLLARAAPASYGRALDALSAVRVARG</sequence>
<feature type="domain" description="Ketoreductase" evidence="4">
    <location>
        <begin position="12"/>
        <end position="195"/>
    </location>
</feature>
<dbReference type="PROSITE" id="PS00061">
    <property type="entry name" value="ADH_SHORT"/>
    <property type="match status" value="1"/>
</dbReference>
<name>A0A3A3ZLZ9_9ACTN</name>
<dbReference type="InterPro" id="IPR057326">
    <property type="entry name" value="KR_dom"/>
</dbReference>
<dbReference type="OrthoDB" id="4690547at2"/>
<dbReference type="PANTHER" id="PTHR44196:SF1">
    <property type="entry name" value="DEHYDROGENASE_REDUCTASE SDR FAMILY MEMBER 7B"/>
    <property type="match status" value="1"/>
</dbReference>
<dbReference type="GO" id="GO:0016491">
    <property type="term" value="F:oxidoreductase activity"/>
    <property type="evidence" value="ECO:0007669"/>
    <property type="project" value="UniProtKB-KW"/>
</dbReference>
<evidence type="ECO:0000256" key="2">
    <source>
        <dbReference type="ARBA" id="ARBA00023002"/>
    </source>
</evidence>
<evidence type="ECO:0000313" key="5">
    <source>
        <dbReference type="EMBL" id="RJK97531.1"/>
    </source>
</evidence>
<dbReference type="PRINTS" id="PR00080">
    <property type="entry name" value="SDRFAMILY"/>
</dbReference>
<dbReference type="Proteomes" id="UP000265614">
    <property type="component" value="Unassembled WGS sequence"/>
</dbReference>
<dbReference type="CDD" id="cd05233">
    <property type="entry name" value="SDR_c"/>
    <property type="match status" value="1"/>
</dbReference>
<dbReference type="SUPFAM" id="SSF51735">
    <property type="entry name" value="NAD(P)-binding Rossmann-fold domains"/>
    <property type="match status" value="1"/>
</dbReference>
<evidence type="ECO:0000313" key="6">
    <source>
        <dbReference type="Proteomes" id="UP000265614"/>
    </source>
</evidence>
<dbReference type="InterPro" id="IPR036291">
    <property type="entry name" value="NAD(P)-bd_dom_sf"/>
</dbReference>
<gene>
    <name evidence="5" type="ORF">D5H78_00325</name>
</gene>
<dbReference type="Gene3D" id="3.40.50.720">
    <property type="entry name" value="NAD(P)-binding Rossmann-like Domain"/>
    <property type="match status" value="1"/>
</dbReference>
<keyword evidence="2" id="KW-0560">Oxidoreductase</keyword>
<accession>A0A3A3ZLZ9</accession>
<dbReference type="InterPro" id="IPR020904">
    <property type="entry name" value="Sc_DH/Rdtase_CS"/>
</dbReference>
<dbReference type="Pfam" id="PF00106">
    <property type="entry name" value="adh_short"/>
    <property type="match status" value="1"/>
</dbReference>
<comment type="caution">
    <text evidence="5">The sequence shown here is derived from an EMBL/GenBank/DDBJ whole genome shotgun (WGS) entry which is preliminary data.</text>
</comment>
<dbReference type="GO" id="GO:0016020">
    <property type="term" value="C:membrane"/>
    <property type="evidence" value="ECO:0007669"/>
    <property type="project" value="TreeGrafter"/>
</dbReference>
<dbReference type="InterPro" id="IPR002347">
    <property type="entry name" value="SDR_fam"/>
</dbReference>
<evidence type="ECO:0000256" key="3">
    <source>
        <dbReference type="RuleBase" id="RU000363"/>
    </source>
</evidence>
<reference evidence="5 6" key="1">
    <citation type="submission" date="2018-09" db="EMBL/GenBank/DDBJ databases">
        <title>YIM 75000 draft genome.</title>
        <authorList>
            <person name="Tang S."/>
            <person name="Feng Y."/>
        </authorList>
    </citation>
    <scope>NUCLEOTIDE SEQUENCE [LARGE SCALE GENOMIC DNA]</scope>
    <source>
        <strain evidence="5 6">YIM 75000</strain>
    </source>
</reference>
<protein>
    <submittedName>
        <fullName evidence="5">SDR family NAD(P)-dependent oxidoreductase</fullName>
    </submittedName>
</protein>
<organism evidence="5 6">
    <name type="scientific">Vallicoccus soli</name>
    <dbReference type="NCBI Taxonomy" id="2339232"/>
    <lineage>
        <taxon>Bacteria</taxon>
        <taxon>Bacillati</taxon>
        <taxon>Actinomycetota</taxon>
        <taxon>Actinomycetes</taxon>
        <taxon>Motilibacterales</taxon>
        <taxon>Vallicoccaceae</taxon>
        <taxon>Vallicoccus</taxon>
    </lineage>
</organism>